<evidence type="ECO:0000256" key="1">
    <source>
        <dbReference type="SAM" id="MobiDB-lite"/>
    </source>
</evidence>
<reference evidence="2 3" key="1">
    <citation type="submission" date="2015-09" db="EMBL/GenBank/DDBJ databases">
        <authorList>
            <consortium name="Pathogen Informatics"/>
        </authorList>
    </citation>
    <scope>NUCLEOTIDE SEQUENCE [LARGE SCALE GENOMIC DNA]</scope>
    <source>
        <strain evidence="2 3">2789STDY5834939</strain>
    </source>
</reference>
<feature type="region of interest" description="Disordered" evidence="1">
    <location>
        <begin position="72"/>
        <end position="103"/>
    </location>
</feature>
<sequence>MNRCERCGQAVPDGLPVCPECLKAAGAGEAEVTAAEELRDIAAILSIEAGTDANIKEALQGILNIAARLERSVSDGKKEEKAAAQQNGGGAMAQTEARRQGAE</sequence>
<protein>
    <submittedName>
        <fullName evidence="2">Uncharacterized protein</fullName>
    </submittedName>
</protein>
<dbReference type="RefSeq" id="WP_055246047.1">
    <property type="nucleotide sequence ID" value="NZ_CABIWA010000024.1"/>
</dbReference>
<proteinExistence type="predicted"/>
<gene>
    <name evidence="2" type="ORF">ERS852551_03459</name>
</gene>
<feature type="compositionally biased region" description="Basic and acidic residues" evidence="1">
    <location>
        <begin position="72"/>
        <end position="82"/>
    </location>
</feature>
<organism evidence="2 3">
    <name type="scientific">Anaerotruncus colihominis</name>
    <dbReference type="NCBI Taxonomy" id="169435"/>
    <lineage>
        <taxon>Bacteria</taxon>
        <taxon>Bacillati</taxon>
        <taxon>Bacillota</taxon>
        <taxon>Clostridia</taxon>
        <taxon>Eubacteriales</taxon>
        <taxon>Oscillospiraceae</taxon>
        <taxon>Anaerotruncus</taxon>
    </lineage>
</organism>
<evidence type="ECO:0000313" key="2">
    <source>
        <dbReference type="EMBL" id="CUQ18650.1"/>
    </source>
</evidence>
<evidence type="ECO:0000313" key="3">
    <source>
        <dbReference type="Proteomes" id="UP000095765"/>
    </source>
</evidence>
<dbReference type="EMBL" id="CZBE01000034">
    <property type="protein sequence ID" value="CUQ18650.1"/>
    <property type="molecule type" value="Genomic_DNA"/>
</dbReference>
<accession>A0A174UG95</accession>
<dbReference type="Proteomes" id="UP000095765">
    <property type="component" value="Unassembled WGS sequence"/>
</dbReference>
<name>A0A174UG95_9FIRM</name>
<dbReference type="AlphaFoldDB" id="A0A174UG95"/>